<name>A0A1I4LNK5_9ACTN</name>
<dbReference type="InterPro" id="IPR013486">
    <property type="entry name" value="SpoIID/LytB"/>
</dbReference>
<dbReference type="InterPro" id="IPR028994">
    <property type="entry name" value="Integrin_alpha_N"/>
</dbReference>
<feature type="signal peptide" evidence="1">
    <location>
        <begin position="1"/>
        <end position="36"/>
    </location>
</feature>
<dbReference type="InterPro" id="IPR006311">
    <property type="entry name" value="TAT_signal"/>
</dbReference>
<dbReference type="PROSITE" id="PS51318">
    <property type="entry name" value="TAT"/>
    <property type="match status" value="1"/>
</dbReference>
<dbReference type="RefSeq" id="WP_091329962.1">
    <property type="nucleotide sequence ID" value="NZ_FOSW01000023.1"/>
</dbReference>
<keyword evidence="4" id="KW-1185">Reference proteome</keyword>
<dbReference type="EMBL" id="FOSW01000023">
    <property type="protein sequence ID" value="SFL92550.1"/>
    <property type="molecule type" value="Genomic_DNA"/>
</dbReference>
<protein>
    <submittedName>
        <fullName evidence="3">SpoIID/LytB domain protein</fullName>
    </submittedName>
</protein>
<reference evidence="3 4" key="1">
    <citation type="submission" date="2016-10" db="EMBL/GenBank/DDBJ databases">
        <authorList>
            <person name="de Groot N.N."/>
        </authorList>
    </citation>
    <scope>NUCLEOTIDE SEQUENCE [LARGE SCALE GENOMIC DNA]</scope>
    <source>
        <strain evidence="3 4">DSM 45317</strain>
    </source>
</reference>
<dbReference type="AlphaFoldDB" id="A0A1I4LNK5"/>
<dbReference type="STRING" id="504800.SAMN04488085_1237"/>
<evidence type="ECO:0000313" key="3">
    <source>
        <dbReference type="EMBL" id="SFL92550.1"/>
    </source>
</evidence>
<dbReference type="Proteomes" id="UP000199152">
    <property type="component" value="Unassembled WGS sequence"/>
</dbReference>
<dbReference type="OrthoDB" id="9773852at2"/>
<dbReference type="NCBIfam" id="TIGR02669">
    <property type="entry name" value="SpoIID_LytB"/>
    <property type="match status" value="1"/>
</dbReference>
<sequence length="644" mass="65987">MATERRTLRRQVAVALASVGLAGAVTVAAPVPEAQAALTGEVQFTGHGWGHGRGLGQWGAYGYATQHSWPYTQILSHYYGGTVQAHQPEGVITVQLIGQDNRDLVVTSGRDFTVGGIPVTAGSAARVQALPDGSFVLSTSYGCASPTVWTTTIPNSRVVPSVEPGNDLQAMLSLCVATGTVQYRGELSAVWAGGAQRTVNSVRMEDYLRGVVPRESPASWGDGGGGKGIEALKAQAVAARSYAWAEGRSAWAKTCDTTSCQVYLGAGTNYVALEDRRTDAAIAATAGIVLRNGQGAIVRAEFSSSTGGWSAGGTFPAVPDAGDAISPHKDWSLAVPATTIAAAFGVGTLLDIRVTSRNGLGADGGRVTQVEIVGTAKTVTATGSQVRTKLGLKSDWFSIAGAGGPGGPVGAPAPAPVQPVVYRGSGNVLGATAQQVAFGQPGDVPLACDWNGDGVDTHGIFRAGVFHITDAVGSGRAENTFGFGQAGDQPVCGDWDGNGSDTVGVYRAGKVFLRNSNSTGVADGSFGFGDRGDVLVAGNWDGDPFDTVGVWRRGVFYLTNSNLAPVASAVVPYGAATDLPTAGDWDGNGTDTIGVYRTDAFYLRNSNGIGAADAVVPFGSSGDRPLRGHWTADGGDVVGVARGY</sequence>
<keyword evidence="1" id="KW-0732">Signal</keyword>
<dbReference type="GO" id="GO:0030435">
    <property type="term" value="P:sporulation resulting in formation of a cellular spore"/>
    <property type="evidence" value="ECO:0007669"/>
    <property type="project" value="InterPro"/>
</dbReference>
<evidence type="ECO:0000259" key="2">
    <source>
        <dbReference type="Pfam" id="PF08486"/>
    </source>
</evidence>
<feature type="chain" id="PRO_5011555659" evidence="1">
    <location>
        <begin position="37"/>
        <end position="644"/>
    </location>
</feature>
<dbReference type="SUPFAM" id="SSF69318">
    <property type="entry name" value="Integrin alpha N-terminal domain"/>
    <property type="match status" value="1"/>
</dbReference>
<proteinExistence type="predicted"/>
<dbReference type="Pfam" id="PF08486">
    <property type="entry name" value="SpoIID"/>
    <property type="match status" value="1"/>
</dbReference>
<dbReference type="InterPro" id="IPR013693">
    <property type="entry name" value="SpoIID/LytB_N"/>
</dbReference>
<gene>
    <name evidence="3" type="ORF">SAMN04488085_1237</name>
</gene>
<dbReference type="InParanoid" id="A0A1I4LNK5"/>
<evidence type="ECO:0000313" key="4">
    <source>
        <dbReference type="Proteomes" id="UP000199152"/>
    </source>
</evidence>
<organism evidence="3 4">
    <name type="scientific">Geodermatophilus ruber</name>
    <dbReference type="NCBI Taxonomy" id="504800"/>
    <lineage>
        <taxon>Bacteria</taxon>
        <taxon>Bacillati</taxon>
        <taxon>Actinomycetota</taxon>
        <taxon>Actinomycetes</taxon>
        <taxon>Geodermatophilales</taxon>
        <taxon>Geodermatophilaceae</taxon>
        <taxon>Geodermatophilus</taxon>
    </lineage>
</organism>
<evidence type="ECO:0000256" key="1">
    <source>
        <dbReference type="SAM" id="SignalP"/>
    </source>
</evidence>
<accession>A0A1I4LNK5</accession>
<feature type="domain" description="Sporulation stage II protein D amidase enhancer LytB N-terminal" evidence="2">
    <location>
        <begin position="195"/>
        <end position="290"/>
    </location>
</feature>